<evidence type="ECO:0000256" key="1">
    <source>
        <dbReference type="ARBA" id="ARBA00004496"/>
    </source>
</evidence>
<dbReference type="GO" id="GO:0016272">
    <property type="term" value="C:prefoldin complex"/>
    <property type="evidence" value="ECO:0007669"/>
    <property type="project" value="InterPro"/>
</dbReference>
<comment type="function">
    <text evidence="6">Molecular chaperone capable of stabilizing a range of proteins. Seems to fulfill an ATP-independent, HSP70-like function in archaeal de novo protein folding.</text>
</comment>
<dbReference type="AlphaFoldDB" id="A0A381S7N8"/>
<dbReference type="Pfam" id="PF01920">
    <property type="entry name" value="Prefoldin_2"/>
    <property type="match status" value="1"/>
</dbReference>
<name>A0A381S7N8_9ZZZZ</name>
<evidence type="ECO:0000256" key="3">
    <source>
        <dbReference type="ARBA" id="ARBA00016304"/>
    </source>
</evidence>
<dbReference type="GO" id="GO:0051082">
    <property type="term" value="F:unfolded protein binding"/>
    <property type="evidence" value="ECO:0007669"/>
    <property type="project" value="InterPro"/>
</dbReference>
<sequence>VQKQLEQFEQMRQQVQVLSQQQSQVEMAIREADRTLEELDGVSKDTPLYRASGAIMMRVDDLAKLKADLKEEQETLELRTKTLKTQIDKLEAQLKEMQTQLTPVLQRLQGPGGPGAGS</sequence>
<evidence type="ECO:0000256" key="6">
    <source>
        <dbReference type="ARBA" id="ARBA00025077"/>
    </source>
</evidence>
<comment type="subunit">
    <text evidence="2">Heterohexamer of two alpha and four beta subunits.</text>
</comment>
<dbReference type="SUPFAM" id="SSF46579">
    <property type="entry name" value="Prefoldin"/>
    <property type="match status" value="1"/>
</dbReference>
<dbReference type="EMBL" id="UINC01002481">
    <property type="protein sequence ID" value="SUZ97143.1"/>
    <property type="molecule type" value="Genomic_DNA"/>
</dbReference>
<keyword evidence="5" id="KW-0143">Chaperone</keyword>
<feature type="non-terminal residue" evidence="9">
    <location>
        <position position="1"/>
    </location>
</feature>
<comment type="subcellular location">
    <subcellularLocation>
        <location evidence="1">Cytoplasm</location>
    </subcellularLocation>
</comment>
<dbReference type="HAMAP" id="MF_00307">
    <property type="entry name" value="PfdB"/>
    <property type="match status" value="1"/>
</dbReference>
<evidence type="ECO:0000313" key="9">
    <source>
        <dbReference type="EMBL" id="SUZ97143.1"/>
    </source>
</evidence>
<proteinExistence type="inferred from homology"/>
<organism evidence="9">
    <name type="scientific">marine metagenome</name>
    <dbReference type="NCBI Taxonomy" id="408172"/>
    <lineage>
        <taxon>unclassified sequences</taxon>
        <taxon>metagenomes</taxon>
        <taxon>ecological metagenomes</taxon>
    </lineage>
</organism>
<protein>
    <recommendedName>
        <fullName evidence="3">Prefoldin subunit beta</fullName>
    </recommendedName>
    <alternativeName>
        <fullName evidence="7">GimC subunit beta</fullName>
    </alternativeName>
</protein>
<dbReference type="InterPro" id="IPR002777">
    <property type="entry name" value="PFD_beta-like"/>
</dbReference>
<dbReference type="GO" id="GO:0005737">
    <property type="term" value="C:cytoplasm"/>
    <property type="evidence" value="ECO:0007669"/>
    <property type="project" value="UniProtKB-SubCell"/>
</dbReference>
<keyword evidence="4" id="KW-0963">Cytoplasm</keyword>
<dbReference type="GO" id="GO:0006457">
    <property type="term" value="P:protein folding"/>
    <property type="evidence" value="ECO:0007669"/>
    <property type="project" value="InterPro"/>
</dbReference>
<evidence type="ECO:0000256" key="8">
    <source>
        <dbReference type="SAM" id="Coils"/>
    </source>
</evidence>
<accession>A0A381S7N8</accession>
<dbReference type="InterPro" id="IPR009053">
    <property type="entry name" value="Prefoldin"/>
</dbReference>
<evidence type="ECO:0000256" key="4">
    <source>
        <dbReference type="ARBA" id="ARBA00022490"/>
    </source>
</evidence>
<evidence type="ECO:0000256" key="7">
    <source>
        <dbReference type="ARBA" id="ARBA00033461"/>
    </source>
</evidence>
<dbReference type="InterPro" id="IPR012713">
    <property type="entry name" value="PfdB"/>
</dbReference>
<dbReference type="NCBIfam" id="TIGR02338">
    <property type="entry name" value="gimC_beta"/>
    <property type="match status" value="1"/>
</dbReference>
<reference evidence="9" key="1">
    <citation type="submission" date="2018-05" db="EMBL/GenBank/DDBJ databases">
        <authorList>
            <person name="Lanie J.A."/>
            <person name="Ng W.-L."/>
            <person name="Kazmierczak K.M."/>
            <person name="Andrzejewski T.M."/>
            <person name="Davidsen T.M."/>
            <person name="Wayne K.J."/>
            <person name="Tettelin H."/>
            <person name="Glass J.I."/>
            <person name="Rusch D."/>
            <person name="Podicherti R."/>
            <person name="Tsui H.-C.T."/>
            <person name="Winkler M.E."/>
        </authorList>
    </citation>
    <scope>NUCLEOTIDE SEQUENCE</scope>
</reference>
<keyword evidence="8" id="KW-0175">Coiled coil</keyword>
<feature type="coiled-coil region" evidence="8">
    <location>
        <begin position="1"/>
        <end position="107"/>
    </location>
</feature>
<evidence type="ECO:0000256" key="5">
    <source>
        <dbReference type="ARBA" id="ARBA00023186"/>
    </source>
</evidence>
<dbReference type="Gene3D" id="1.10.287.370">
    <property type="match status" value="1"/>
</dbReference>
<evidence type="ECO:0000256" key="2">
    <source>
        <dbReference type="ARBA" id="ARBA00011716"/>
    </source>
</evidence>
<gene>
    <name evidence="9" type="ORF">METZ01_LOCUS49997</name>
</gene>